<feature type="transmembrane region" description="Helical" evidence="1">
    <location>
        <begin position="39"/>
        <end position="58"/>
    </location>
</feature>
<dbReference type="Proteomes" id="UP000294114">
    <property type="component" value="Unassembled WGS sequence"/>
</dbReference>
<dbReference type="PANTHER" id="PTHR34543">
    <property type="entry name" value="PROTEIN ABA DEFICIENT 4, CHLOROPLASTIC"/>
    <property type="match status" value="1"/>
</dbReference>
<feature type="transmembrane region" description="Helical" evidence="1">
    <location>
        <begin position="79"/>
        <end position="98"/>
    </location>
</feature>
<dbReference type="EMBL" id="SHLD01000001">
    <property type="protein sequence ID" value="RZU74470.1"/>
    <property type="molecule type" value="Genomic_DNA"/>
</dbReference>
<dbReference type="OrthoDB" id="345237at2"/>
<dbReference type="PANTHER" id="PTHR34543:SF1">
    <property type="entry name" value="PROTEIN ABA DEFICIENT 4, CHLOROPLASTIC"/>
    <property type="match status" value="1"/>
</dbReference>
<gene>
    <name evidence="2" type="ORF">EV384_2938</name>
</gene>
<reference evidence="2 3" key="1">
    <citation type="submission" date="2019-02" db="EMBL/GenBank/DDBJ databases">
        <title>Sequencing the genomes of 1000 actinobacteria strains.</title>
        <authorList>
            <person name="Klenk H.-P."/>
        </authorList>
    </citation>
    <scope>NUCLEOTIDE SEQUENCE [LARGE SCALE GENOMIC DNA]</scope>
    <source>
        <strain evidence="2 3">DSM 45612</strain>
    </source>
</reference>
<dbReference type="InterPro" id="IPR025461">
    <property type="entry name" value="ABA4-like"/>
</dbReference>
<keyword evidence="3" id="KW-1185">Reference proteome</keyword>
<evidence type="ECO:0000313" key="3">
    <source>
        <dbReference type="Proteomes" id="UP000294114"/>
    </source>
</evidence>
<keyword evidence="1" id="KW-0472">Membrane</keyword>
<keyword evidence="1" id="KW-1133">Transmembrane helix</keyword>
<dbReference type="AlphaFoldDB" id="A0A4Q8B9Q2"/>
<name>A0A4Q8B9Q2_9ACTN</name>
<accession>A0A4Q8B9Q2</accession>
<keyword evidence="1" id="KW-0812">Transmembrane</keyword>
<dbReference type="RefSeq" id="WP_130333762.1">
    <property type="nucleotide sequence ID" value="NZ_SHLD01000001.1"/>
</dbReference>
<dbReference type="Pfam" id="PF14108">
    <property type="entry name" value="ABA4-like"/>
    <property type="match status" value="1"/>
</dbReference>
<organism evidence="2 3">
    <name type="scientific">Micromonospora kangleipakensis</name>
    <dbReference type="NCBI Taxonomy" id="1077942"/>
    <lineage>
        <taxon>Bacteria</taxon>
        <taxon>Bacillati</taxon>
        <taxon>Actinomycetota</taxon>
        <taxon>Actinomycetes</taxon>
        <taxon>Micromonosporales</taxon>
        <taxon>Micromonosporaceae</taxon>
        <taxon>Micromonospora</taxon>
    </lineage>
</organism>
<protein>
    <submittedName>
        <fullName evidence="2">Uncharacterized protein DUF4281</fullName>
    </submittedName>
</protein>
<sequence>MTRALFTLTFAVAAPFWALMLLLPHWSWTARIIRSPLIVLPVLVIYAMLVIPALGDVLPAVLSPTLGGVRDLLGTTDGAAAAWAHMIAFDLFVGRWAWLDSRERGVPALVMAPVLVLTILLGPLGLAAYLGVRTRWAPAAAIPAGEPQRLG</sequence>
<feature type="transmembrane region" description="Helical" evidence="1">
    <location>
        <begin position="110"/>
        <end position="132"/>
    </location>
</feature>
<evidence type="ECO:0000256" key="1">
    <source>
        <dbReference type="SAM" id="Phobius"/>
    </source>
</evidence>
<evidence type="ECO:0000313" key="2">
    <source>
        <dbReference type="EMBL" id="RZU74470.1"/>
    </source>
</evidence>
<comment type="caution">
    <text evidence="2">The sequence shown here is derived from an EMBL/GenBank/DDBJ whole genome shotgun (WGS) entry which is preliminary data.</text>
</comment>
<proteinExistence type="predicted"/>